<dbReference type="PANTHER" id="PTHR47976:SF30">
    <property type="entry name" value="RECEPTOR-LIKE SERINE_THREONINE-PROTEIN KINASE"/>
    <property type="match status" value="1"/>
</dbReference>
<organism evidence="2 3">
    <name type="scientific">Camellia sinensis var. sinensis</name>
    <name type="common">China tea</name>
    <dbReference type="NCBI Taxonomy" id="542762"/>
    <lineage>
        <taxon>Eukaryota</taxon>
        <taxon>Viridiplantae</taxon>
        <taxon>Streptophyta</taxon>
        <taxon>Embryophyta</taxon>
        <taxon>Tracheophyta</taxon>
        <taxon>Spermatophyta</taxon>
        <taxon>Magnoliopsida</taxon>
        <taxon>eudicotyledons</taxon>
        <taxon>Gunneridae</taxon>
        <taxon>Pentapetalae</taxon>
        <taxon>asterids</taxon>
        <taxon>Ericales</taxon>
        <taxon>Theaceae</taxon>
        <taxon>Camellia</taxon>
    </lineage>
</organism>
<reference evidence="2 3" key="1">
    <citation type="journal article" date="2018" name="Proc. Natl. Acad. Sci. U.S.A.">
        <title>Draft genome sequence of Camellia sinensis var. sinensis provides insights into the evolution of the tea genome and tea quality.</title>
        <authorList>
            <person name="Wei C."/>
            <person name="Yang H."/>
            <person name="Wang S."/>
            <person name="Zhao J."/>
            <person name="Liu C."/>
            <person name="Gao L."/>
            <person name="Xia E."/>
            <person name="Lu Y."/>
            <person name="Tai Y."/>
            <person name="She G."/>
            <person name="Sun J."/>
            <person name="Cao H."/>
            <person name="Tong W."/>
            <person name="Gao Q."/>
            <person name="Li Y."/>
            <person name="Deng W."/>
            <person name="Jiang X."/>
            <person name="Wang W."/>
            <person name="Chen Q."/>
            <person name="Zhang S."/>
            <person name="Li H."/>
            <person name="Wu J."/>
            <person name="Wang P."/>
            <person name="Li P."/>
            <person name="Shi C."/>
            <person name="Zheng F."/>
            <person name="Jian J."/>
            <person name="Huang B."/>
            <person name="Shan D."/>
            <person name="Shi M."/>
            <person name="Fang C."/>
            <person name="Yue Y."/>
            <person name="Li F."/>
            <person name="Li D."/>
            <person name="Wei S."/>
            <person name="Han B."/>
            <person name="Jiang C."/>
            <person name="Yin Y."/>
            <person name="Xia T."/>
            <person name="Zhang Z."/>
            <person name="Bennetzen J.L."/>
            <person name="Zhao S."/>
            <person name="Wan X."/>
        </authorList>
    </citation>
    <scope>NUCLEOTIDE SEQUENCE [LARGE SCALE GENOMIC DNA]</scope>
    <source>
        <strain evidence="3">cv. Shuchazao</strain>
        <tissue evidence="2">Leaf</tissue>
    </source>
</reference>
<dbReference type="PANTHER" id="PTHR47976">
    <property type="entry name" value="G-TYPE LECTIN S-RECEPTOR-LIKE SERINE/THREONINE-PROTEIN KINASE SD2-5"/>
    <property type="match status" value="1"/>
</dbReference>
<keyword evidence="3" id="KW-1185">Reference proteome</keyword>
<proteinExistence type="predicted"/>
<accession>A0A4S4EBI1</accession>
<dbReference type="InterPro" id="IPR051343">
    <property type="entry name" value="G-type_lectin_kinases/EP1-like"/>
</dbReference>
<protein>
    <submittedName>
        <fullName evidence="2">Uncharacterized protein</fullName>
    </submittedName>
</protein>
<evidence type="ECO:0000313" key="2">
    <source>
        <dbReference type="EMBL" id="THG12935.1"/>
    </source>
</evidence>
<gene>
    <name evidence="2" type="ORF">TEA_014558</name>
</gene>
<evidence type="ECO:0000313" key="3">
    <source>
        <dbReference type="Proteomes" id="UP000306102"/>
    </source>
</evidence>
<sequence>MHLLGLFKRKANEERLLDIVAKYNDDMQKNRVEVMEMIRAAVWCLQSDFSRRPSMSVVVKVLEGSVDVENNLDHNFTTPMVPRAITVAGQQGDAIGAATPLFASVLSRPRGERENTEARPRTQVVVVAARRRPSSSADLAAHPSSLVGIAAPPPPLPPPASASTSTSTSARFCWLLQFFFSSSSSFFFPLISSQIRAPIFGLSSKHHKLIELKNVTYFIVEKRGTDETEEDYLDQEVLGMPMRFSYCEVKVTDKTSKGNFGKDDIGL</sequence>
<dbReference type="EMBL" id="SDRB02006184">
    <property type="protein sequence ID" value="THG12935.1"/>
    <property type="molecule type" value="Genomic_DNA"/>
</dbReference>
<evidence type="ECO:0000256" key="1">
    <source>
        <dbReference type="ARBA" id="ARBA00022729"/>
    </source>
</evidence>
<dbReference type="AlphaFoldDB" id="A0A4S4EBI1"/>
<dbReference type="Proteomes" id="UP000306102">
    <property type="component" value="Unassembled WGS sequence"/>
</dbReference>
<keyword evidence="1" id="KW-0732">Signal</keyword>
<name>A0A4S4EBI1_CAMSN</name>
<comment type="caution">
    <text evidence="2">The sequence shown here is derived from an EMBL/GenBank/DDBJ whole genome shotgun (WGS) entry which is preliminary data.</text>
</comment>